<evidence type="ECO:0000313" key="3">
    <source>
        <dbReference type="Proteomes" id="UP001153269"/>
    </source>
</evidence>
<reference evidence="2" key="1">
    <citation type="submission" date="2020-03" db="EMBL/GenBank/DDBJ databases">
        <authorList>
            <person name="Weist P."/>
        </authorList>
    </citation>
    <scope>NUCLEOTIDE SEQUENCE</scope>
</reference>
<sequence>MVSDLLLLSHTDLPPVILVLLPQSLRQHLSTDTQLAGAYDSLNLDGFLSPYHPHAVTQNSSLSSLDFSDLTLNLPALPTPEASGQEDKESSTFGSTTPTSEDKRFGMDVDDLSQWQSEFRNQIQALRQWLRSMEMRLPPLDPRTDTKVVLLCSGRETSLGHRGTEGLRESGSIVRGVDSLTREGLGSEGSLST</sequence>
<dbReference type="AlphaFoldDB" id="A0A9N7U3B2"/>
<name>A0A9N7U3B2_PLEPL</name>
<protein>
    <submittedName>
        <fullName evidence="2">Uncharacterized protein</fullName>
    </submittedName>
</protein>
<evidence type="ECO:0000313" key="2">
    <source>
        <dbReference type="EMBL" id="CAB1422969.1"/>
    </source>
</evidence>
<proteinExistence type="predicted"/>
<dbReference type="Proteomes" id="UP001153269">
    <property type="component" value="Unassembled WGS sequence"/>
</dbReference>
<organism evidence="2 3">
    <name type="scientific">Pleuronectes platessa</name>
    <name type="common">European plaice</name>
    <dbReference type="NCBI Taxonomy" id="8262"/>
    <lineage>
        <taxon>Eukaryota</taxon>
        <taxon>Metazoa</taxon>
        <taxon>Chordata</taxon>
        <taxon>Craniata</taxon>
        <taxon>Vertebrata</taxon>
        <taxon>Euteleostomi</taxon>
        <taxon>Actinopterygii</taxon>
        <taxon>Neopterygii</taxon>
        <taxon>Teleostei</taxon>
        <taxon>Neoteleostei</taxon>
        <taxon>Acanthomorphata</taxon>
        <taxon>Carangaria</taxon>
        <taxon>Pleuronectiformes</taxon>
        <taxon>Pleuronectoidei</taxon>
        <taxon>Pleuronectidae</taxon>
        <taxon>Pleuronectes</taxon>
    </lineage>
</organism>
<evidence type="ECO:0000256" key="1">
    <source>
        <dbReference type="SAM" id="MobiDB-lite"/>
    </source>
</evidence>
<accession>A0A9N7U3B2</accession>
<keyword evidence="3" id="KW-1185">Reference proteome</keyword>
<gene>
    <name evidence="2" type="ORF">PLEPLA_LOCUS10887</name>
</gene>
<dbReference type="EMBL" id="CADEAL010000625">
    <property type="protein sequence ID" value="CAB1422969.1"/>
    <property type="molecule type" value="Genomic_DNA"/>
</dbReference>
<feature type="region of interest" description="Disordered" evidence="1">
    <location>
        <begin position="76"/>
        <end position="105"/>
    </location>
</feature>
<comment type="caution">
    <text evidence="2">The sequence shown here is derived from an EMBL/GenBank/DDBJ whole genome shotgun (WGS) entry which is preliminary data.</text>
</comment>